<keyword evidence="1" id="KW-0175">Coiled coil</keyword>
<dbReference type="Proteomes" id="UP000887564">
    <property type="component" value="Unplaced"/>
</dbReference>
<proteinExistence type="predicted"/>
<accession>A0A914RK84</accession>
<feature type="coiled-coil region" evidence="1">
    <location>
        <begin position="18"/>
        <end position="65"/>
    </location>
</feature>
<name>A0A914RK84_PAREQ</name>
<protein>
    <submittedName>
        <fullName evidence="3">Uncharacterized protein</fullName>
    </submittedName>
</protein>
<organism evidence="2 3">
    <name type="scientific">Parascaris equorum</name>
    <name type="common">Equine roundworm</name>
    <dbReference type="NCBI Taxonomy" id="6256"/>
    <lineage>
        <taxon>Eukaryota</taxon>
        <taxon>Metazoa</taxon>
        <taxon>Ecdysozoa</taxon>
        <taxon>Nematoda</taxon>
        <taxon>Chromadorea</taxon>
        <taxon>Rhabditida</taxon>
        <taxon>Spirurina</taxon>
        <taxon>Ascaridomorpha</taxon>
        <taxon>Ascaridoidea</taxon>
        <taxon>Ascarididae</taxon>
        <taxon>Parascaris</taxon>
    </lineage>
</organism>
<evidence type="ECO:0000256" key="1">
    <source>
        <dbReference type="SAM" id="Coils"/>
    </source>
</evidence>
<dbReference type="WBParaSite" id="PEQ_0000687201-mRNA-1">
    <property type="protein sequence ID" value="PEQ_0000687201-mRNA-1"/>
    <property type="gene ID" value="PEQ_0000687201"/>
</dbReference>
<dbReference type="AlphaFoldDB" id="A0A914RK84"/>
<evidence type="ECO:0000313" key="2">
    <source>
        <dbReference type="Proteomes" id="UP000887564"/>
    </source>
</evidence>
<sequence>MNILSFKDQIPDTTCLFLKEIEEKLKSAQLEEKERMKLELEMSDVKRQEEEYLKKEKELEEKERLEPWNVDTIGHEAFSSSSNVEIIGVLYQTNFTIEILLDPVSASSGDIQIVDYFELRLP</sequence>
<keyword evidence="2" id="KW-1185">Reference proteome</keyword>
<evidence type="ECO:0000313" key="3">
    <source>
        <dbReference type="WBParaSite" id="PEQ_0000687201-mRNA-1"/>
    </source>
</evidence>
<reference evidence="3" key="1">
    <citation type="submission" date="2022-11" db="UniProtKB">
        <authorList>
            <consortium name="WormBaseParasite"/>
        </authorList>
    </citation>
    <scope>IDENTIFICATION</scope>
</reference>